<organism evidence="12 13">
    <name type="scientific">Halocaridina rubra</name>
    <name type="common">Hawaiian red shrimp</name>
    <dbReference type="NCBI Taxonomy" id="373956"/>
    <lineage>
        <taxon>Eukaryota</taxon>
        <taxon>Metazoa</taxon>
        <taxon>Ecdysozoa</taxon>
        <taxon>Arthropoda</taxon>
        <taxon>Crustacea</taxon>
        <taxon>Multicrustacea</taxon>
        <taxon>Malacostraca</taxon>
        <taxon>Eumalacostraca</taxon>
        <taxon>Eucarida</taxon>
        <taxon>Decapoda</taxon>
        <taxon>Pleocyemata</taxon>
        <taxon>Caridea</taxon>
        <taxon>Atyoidea</taxon>
        <taxon>Atyidae</taxon>
        <taxon>Halocaridina</taxon>
    </lineage>
</organism>
<keyword evidence="9" id="KW-0472">Membrane</keyword>
<protein>
    <recommendedName>
        <fullName evidence="11">ATP synthase F(0) complex subunit e, mitochondrial</fullName>
    </recommendedName>
</protein>
<gene>
    <name evidence="12" type="primary">Atp5i</name>
    <name evidence="12" type="ORF">SK128_020007</name>
</gene>
<dbReference type="GO" id="GO:0045259">
    <property type="term" value="C:proton-transporting ATP synthase complex"/>
    <property type="evidence" value="ECO:0007669"/>
    <property type="project" value="UniProtKB-UniRule"/>
</dbReference>
<keyword evidence="3 11" id="KW-0813">Transport</keyword>
<dbReference type="InterPro" id="IPR008386">
    <property type="entry name" value="ATP_synth_F0_esu_mt"/>
</dbReference>
<evidence type="ECO:0000256" key="4">
    <source>
        <dbReference type="ARBA" id="ARBA00022547"/>
    </source>
</evidence>
<evidence type="ECO:0000313" key="13">
    <source>
        <dbReference type="Proteomes" id="UP001381693"/>
    </source>
</evidence>
<dbReference type="EMBL" id="JAXCGZ010009915">
    <property type="protein sequence ID" value="KAK7076017.1"/>
    <property type="molecule type" value="Genomic_DNA"/>
</dbReference>
<evidence type="ECO:0000256" key="1">
    <source>
        <dbReference type="ARBA" id="ARBA00004273"/>
    </source>
</evidence>
<evidence type="ECO:0000256" key="5">
    <source>
        <dbReference type="ARBA" id="ARBA00022781"/>
    </source>
</evidence>
<evidence type="ECO:0000256" key="11">
    <source>
        <dbReference type="RuleBase" id="RU367005"/>
    </source>
</evidence>
<accession>A0AAN8X1K7</accession>
<keyword evidence="4 11" id="KW-0138">CF(0)</keyword>
<evidence type="ECO:0000256" key="7">
    <source>
        <dbReference type="ARBA" id="ARBA00023065"/>
    </source>
</evidence>
<dbReference type="GO" id="GO:0015078">
    <property type="term" value="F:proton transmembrane transporter activity"/>
    <property type="evidence" value="ECO:0007669"/>
    <property type="project" value="InterPro"/>
</dbReference>
<dbReference type="GO" id="GO:0005743">
    <property type="term" value="C:mitochondrial inner membrane"/>
    <property type="evidence" value="ECO:0007669"/>
    <property type="project" value="UniProtKB-SubCell"/>
</dbReference>
<keyword evidence="13" id="KW-1185">Reference proteome</keyword>
<keyword evidence="5 11" id="KW-0375">Hydrogen ion transport</keyword>
<name>A0AAN8X1K7_HALRR</name>
<evidence type="ECO:0000256" key="9">
    <source>
        <dbReference type="ARBA" id="ARBA00023136"/>
    </source>
</evidence>
<evidence type="ECO:0000256" key="2">
    <source>
        <dbReference type="ARBA" id="ARBA00007333"/>
    </source>
</evidence>
<dbReference type="Proteomes" id="UP001381693">
    <property type="component" value="Unassembled WGS sequence"/>
</dbReference>
<keyword evidence="10 11" id="KW-0066">ATP synthesis</keyword>
<comment type="subunit">
    <text evidence="11">F-type ATPases have 2 components, CF(1) - the catalytic core - and CF(0) - the membrane proton channel. CF(1) and CF(0) have multiple subunits.</text>
</comment>
<dbReference type="GO" id="GO:0015986">
    <property type="term" value="P:proton motive force-driven ATP synthesis"/>
    <property type="evidence" value="ECO:0007669"/>
    <property type="project" value="InterPro"/>
</dbReference>
<keyword evidence="8 11" id="KW-0496">Mitochondrion</keyword>
<sequence length="70" mass="7869">FGRWSALIVGLLYGRSHYKSLAAKEVIIREEEAKQAVIREAKLAEEKVKLNRSEMLILAKEAGVKVPEGF</sequence>
<evidence type="ECO:0000256" key="3">
    <source>
        <dbReference type="ARBA" id="ARBA00022448"/>
    </source>
</evidence>
<evidence type="ECO:0000313" key="12">
    <source>
        <dbReference type="EMBL" id="KAK7076017.1"/>
    </source>
</evidence>
<evidence type="ECO:0000256" key="8">
    <source>
        <dbReference type="ARBA" id="ARBA00023128"/>
    </source>
</evidence>
<proteinExistence type="inferred from homology"/>
<dbReference type="AlphaFoldDB" id="A0AAN8X1K7"/>
<keyword evidence="7 11" id="KW-0406">Ion transport</keyword>
<evidence type="ECO:0000256" key="10">
    <source>
        <dbReference type="ARBA" id="ARBA00023310"/>
    </source>
</evidence>
<reference evidence="12 13" key="1">
    <citation type="submission" date="2023-11" db="EMBL/GenBank/DDBJ databases">
        <title>Halocaridina rubra genome assembly.</title>
        <authorList>
            <person name="Smith C."/>
        </authorList>
    </citation>
    <scope>NUCLEOTIDE SEQUENCE [LARGE SCALE GENOMIC DNA]</scope>
    <source>
        <strain evidence="12">EP-1</strain>
        <tissue evidence="12">Whole</tissue>
    </source>
</reference>
<keyword evidence="12" id="KW-0812">Transmembrane</keyword>
<dbReference type="Pfam" id="PF05680">
    <property type="entry name" value="ATP-synt_E"/>
    <property type="match status" value="1"/>
</dbReference>
<comment type="caution">
    <text evidence="12">The sequence shown here is derived from an EMBL/GenBank/DDBJ whole genome shotgun (WGS) entry which is preliminary data.</text>
</comment>
<evidence type="ECO:0000256" key="6">
    <source>
        <dbReference type="ARBA" id="ARBA00022792"/>
    </source>
</evidence>
<feature type="non-terminal residue" evidence="12">
    <location>
        <position position="1"/>
    </location>
</feature>
<keyword evidence="6 11" id="KW-0999">Mitochondrion inner membrane</keyword>
<comment type="function">
    <text evidence="11">Subunit e, of the mitochondrial membrane ATP synthase complex (F(1)F(0) ATP synthase or Complex V) that produces ATP from ADP in the presence of a proton gradient across the membrane which is generated by electron transport complexes of the respiratory chain. ATP synthase complex consist of a soluble F(1) head domain - the catalytic core - and a membrane F(1) domain - the membrane proton channel. These two domains are linked by a central stalk rotating inside the F(1) region and a stationary peripheral stalk. During catalysis, ATP synthesis in the catalytic domain of F(1) is coupled via a rotary mechanism of the central stalk subunits to proton translocation. In vivo, can only synthesize ATP although its ATP hydrolase activity can be activated artificially in vitro. Part of the complex F(0) domain.</text>
</comment>
<comment type="subcellular location">
    <subcellularLocation>
        <location evidence="1 11">Mitochondrion inner membrane</location>
    </subcellularLocation>
</comment>
<comment type="similarity">
    <text evidence="2 11">Belongs to the ATPase e subunit family.</text>
</comment>